<comment type="pathway">
    <text evidence="5">Cofactor biosynthesis; coenzyme A biosynthesis; CoA from (R)-pantothenate: step 5/5.</text>
</comment>
<protein>
    <recommendedName>
        <fullName evidence="5 6">Dephospho-CoA kinase</fullName>
        <ecNumber evidence="5 6">2.7.1.24</ecNumber>
    </recommendedName>
    <alternativeName>
        <fullName evidence="5">Dephosphocoenzyme A kinase</fullName>
    </alternativeName>
</protein>
<dbReference type="Pfam" id="PF01121">
    <property type="entry name" value="CoaE"/>
    <property type="match status" value="1"/>
</dbReference>
<dbReference type="Gene3D" id="3.40.50.300">
    <property type="entry name" value="P-loop containing nucleotide triphosphate hydrolases"/>
    <property type="match status" value="1"/>
</dbReference>
<evidence type="ECO:0000256" key="6">
    <source>
        <dbReference type="NCBIfam" id="TIGR00152"/>
    </source>
</evidence>
<dbReference type="EMBL" id="BAABBI010000006">
    <property type="protein sequence ID" value="GAA3791812.1"/>
    <property type="molecule type" value="Genomic_DNA"/>
</dbReference>
<reference evidence="8" key="1">
    <citation type="journal article" date="2019" name="Int. J. Syst. Evol. Microbiol.">
        <title>The Global Catalogue of Microorganisms (GCM) 10K type strain sequencing project: providing services to taxonomists for standard genome sequencing and annotation.</title>
        <authorList>
            <consortium name="The Broad Institute Genomics Platform"/>
            <consortium name="The Broad Institute Genome Sequencing Center for Infectious Disease"/>
            <person name="Wu L."/>
            <person name="Ma J."/>
        </authorList>
    </citation>
    <scope>NUCLEOTIDE SEQUENCE [LARGE SCALE GENOMIC DNA]</scope>
    <source>
        <strain evidence="8">JCM 17525</strain>
    </source>
</reference>
<dbReference type="PRINTS" id="PR00988">
    <property type="entry name" value="URIDINKINASE"/>
</dbReference>
<dbReference type="PROSITE" id="PS51219">
    <property type="entry name" value="DPCK"/>
    <property type="match status" value="1"/>
</dbReference>
<evidence type="ECO:0000256" key="2">
    <source>
        <dbReference type="ARBA" id="ARBA00022741"/>
    </source>
</evidence>
<proteinExistence type="inferred from homology"/>
<dbReference type="InterPro" id="IPR027417">
    <property type="entry name" value="P-loop_NTPase"/>
</dbReference>
<dbReference type="CDD" id="cd02022">
    <property type="entry name" value="DPCK"/>
    <property type="match status" value="1"/>
</dbReference>
<keyword evidence="3 5" id="KW-0067">ATP-binding</keyword>
<feature type="binding site" evidence="5">
    <location>
        <begin position="11"/>
        <end position="16"/>
    </location>
    <ligand>
        <name>ATP</name>
        <dbReference type="ChEBI" id="CHEBI:30616"/>
    </ligand>
</feature>
<dbReference type="Proteomes" id="UP001501456">
    <property type="component" value="Unassembled WGS sequence"/>
</dbReference>
<evidence type="ECO:0000256" key="3">
    <source>
        <dbReference type="ARBA" id="ARBA00022840"/>
    </source>
</evidence>
<comment type="function">
    <text evidence="5">Catalyzes the phosphorylation of the 3'-hydroxyl group of dephosphocoenzyme A to form coenzyme A.</text>
</comment>
<evidence type="ECO:0000313" key="7">
    <source>
        <dbReference type="EMBL" id="GAA3791812.1"/>
    </source>
</evidence>
<evidence type="ECO:0000256" key="1">
    <source>
        <dbReference type="ARBA" id="ARBA00009018"/>
    </source>
</evidence>
<name>A0ABP7HHE8_9FLAO</name>
<evidence type="ECO:0000256" key="4">
    <source>
        <dbReference type="ARBA" id="ARBA00022993"/>
    </source>
</evidence>
<comment type="catalytic activity">
    <reaction evidence="5">
        <text>3'-dephospho-CoA + ATP = ADP + CoA + H(+)</text>
        <dbReference type="Rhea" id="RHEA:18245"/>
        <dbReference type="ChEBI" id="CHEBI:15378"/>
        <dbReference type="ChEBI" id="CHEBI:30616"/>
        <dbReference type="ChEBI" id="CHEBI:57287"/>
        <dbReference type="ChEBI" id="CHEBI:57328"/>
        <dbReference type="ChEBI" id="CHEBI:456216"/>
        <dbReference type="EC" id="2.7.1.24"/>
    </reaction>
</comment>
<sequence length="195" mass="22011">MTIVGLTGGIGSGKTTVAKQFESYGVPVYIADDEAKKLMHTSKVIKRNLIKLFGEEAYINNTLNRPFLANAIFNDKSLLEKMNAIVHPRVAKHFDKWVAKQKAPYVLKEVAILFENGSDASCDFIITVTAPVDVRISRVLKRDNTTQKKIKAIMNNQLDDAEKIKKSDFVIVNEELETTKEQSLKIHHQILKEIQ</sequence>
<dbReference type="SUPFAM" id="SSF52540">
    <property type="entry name" value="P-loop containing nucleoside triphosphate hydrolases"/>
    <property type="match status" value="1"/>
</dbReference>
<comment type="similarity">
    <text evidence="1 5">Belongs to the CoaE family.</text>
</comment>
<keyword evidence="8" id="KW-1185">Reference proteome</keyword>
<dbReference type="PANTHER" id="PTHR10695">
    <property type="entry name" value="DEPHOSPHO-COA KINASE-RELATED"/>
    <property type="match status" value="1"/>
</dbReference>
<dbReference type="PANTHER" id="PTHR10695:SF46">
    <property type="entry name" value="BIFUNCTIONAL COENZYME A SYNTHASE-RELATED"/>
    <property type="match status" value="1"/>
</dbReference>
<evidence type="ECO:0000313" key="8">
    <source>
        <dbReference type="Proteomes" id="UP001501456"/>
    </source>
</evidence>
<dbReference type="NCBIfam" id="TIGR00152">
    <property type="entry name" value="dephospho-CoA kinase"/>
    <property type="match status" value="1"/>
</dbReference>
<dbReference type="InterPro" id="IPR001977">
    <property type="entry name" value="Depp_CoAkinase"/>
</dbReference>
<dbReference type="GO" id="GO:0016301">
    <property type="term" value="F:kinase activity"/>
    <property type="evidence" value="ECO:0007669"/>
    <property type="project" value="UniProtKB-KW"/>
</dbReference>
<keyword evidence="5" id="KW-0963">Cytoplasm</keyword>
<accession>A0ABP7HHE8</accession>
<organism evidence="7 8">
    <name type="scientific">Corallibacter vietnamensis</name>
    <dbReference type="NCBI Taxonomy" id="904130"/>
    <lineage>
        <taxon>Bacteria</taxon>
        <taxon>Pseudomonadati</taxon>
        <taxon>Bacteroidota</taxon>
        <taxon>Flavobacteriia</taxon>
        <taxon>Flavobacteriales</taxon>
        <taxon>Flavobacteriaceae</taxon>
        <taxon>Corallibacter</taxon>
    </lineage>
</organism>
<keyword evidence="5" id="KW-0808">Transferase</keyword>
<dbReference type="EC" id="2.7.1.24" evidence="5 6"/>
<comment type="subcellular location">
    <subcellularLocation>
        <location evidence="5">Cytoplasm</location>
    </subcellularLocation>
</comment>
<keyword evidence="4 5" id="KW-0173">Coenzyme A biosynthesis</keyword>
<gene>
    <name evidence="5 7" type="primary">coaE</name>
    <name evidence="7" type="ORF">GCM10022271_25280</name>
</gene>
<dbReference type="HAMAP" id="MF_00376">
    <property type="entry name" value="Dephospho_CoA_kinase"/>
    <property type="match status" value="1"/>
</dbReference>
<evidence type="ECO:0000256" key="5">
    <source>
        <dbReference type="HAMAP-Rule" id="MF_00376"/>
    </source>
</evidence>
<keyword evidence="2 5" id="KW-0547">Nucleotide-binding</keyword>
<comment type="caution">
    <text evidence="7">The sequence shown here is derived from an EMBL/GenBank/DDBJ whole genome shotgun (WGS) entry which is preliminary data.</text>
</comment>
<dbReference type="RefSeq" id="WP_344730980.1">
    <property type="nucleotide sequence ID" value="NZ_BAABBI010000006.1"/>
</dbReference>
<keyword evidence="5 7" id="KW-0418">Kinase</keyword>